<proteinExistence type="predicted"/>
<comment type="caution">
    <text evidence="1">The sequence shown here is derived from an EMBL/GenBank/DDBJ whole genome shotgun (WGS) entry which is preliminary data.</text>
</comment>
<sequence length="90" mass="10396">MEERLLLPTVKLDPSSNPESLQKTTEINTSNPTAAIFNVVSRTKEILKLTKNIINWNSCGYRPQKRKFSFKEKLIYVFNELEHQQCALLG</sequence>
<keyword evidence="2" id="KW-1185">Reference proteome</keyword>
<name>A0A1R1XMB1_9FUNG</name>
<dbReference type="AlphaFoldDB" id="A0A1R1XMB1"/>
<evidence type="ECO:0000313" key="2">
    <source>
        <dbReference type="Proteomes" id="UP000187283"/>
    </source>
</evidence>
<evidence type="ECO:0000313" key="1">
    <source>
        <dbReference type="EMBL" id="OMJ15749.1"/>
    </source>
</evidence>
<organism evidence="1 2">
    <name type="scientific">Smittium culicis</name>
    <dbReference type="NCBI Taxonomy" id="133412"/>
    <lineage>
        <taxon>Eukaryota</taxon>
        <taxon>Fungi</taxon>
        <taxon>Fungi incertae sedis</taxon>
        <taxon>Zoopagomycota</taxon>
        <taxon>Kickxellomycotina</taxon>
        <taxon>Harpellomycetes</taxon>
        <taxon>Harpellales</taxon>
        <taxon>Legeriomycetaceae</taxon>
        <taxon>Smittium</taxon>
    </lineage>
</organism>
<gene>
    <name evidence="1" type="ORF">AYI70_g7051</name>
</gene>
<accession>A0A1R1XMB1</accession>
<dbReference type="EMBL" id="LSSN01002569">
    <property type="protein sequence ID" value="OMJ15749.1"/>
    <property type="molecule type" value="Genomic_DNA"/>
</dbReference>
<dbReference type="Proteomes" id="UP000187283">
    <property type="component" value="Unassembled WGS sequence"/>
</dbReference>
<protein>
    <submittedName>
        <fullName evidence="1">Uncharacterized protein</fullName>
    </submittedName>
</protein>
<reference evidence="1 2" key="1">
    <citation type="submission" date="2017-01" db="EMBL/GenBank/DDBJ databases">
        <authorList>
            <person name="Mah S.A."/>
            <person name="Swanson W.J."/>
            <person name="Moy G.W."/>
            <person name="Vacquier V.D."/>
        </authorList>
    </citation>
    <scope>NUCLEOTIDE SEQUENCE [LARGE SCALE GENOMIC DNA]</scope>
    <source>
        <strain evidence="1 2">GSMNP</strain>
    </source>
</reference>
<dbReference type="STRING" id="133412.A0A1R1XMB1"/>
<dbReference type="OrthoDB" id="10491588at2759"/>